<gene>
    <name evidence="8" type="ORF">SAMN05660464_1998</name>
</gene>
<feature type="transmembrane region" description="Helical" evidence="6">
    <location>
        <begin position="47"/>
        <end position="65"/>
    </location>
</feature>
<dbReference type="Pfam" id="PF04138">
    <property type="entry name" value="GtrA_DPMS_TM"/>
    <property type="match status" value="1"/>
</dbReference>
<evidence type="ECO:0000256" key="3">
    <source>
        <dbReference type="ARBA" id="ARBA00022692"/>
    </source>
</evidence>
<proteinExistence type="inferred from homology"/>
<feature type="domain" description="GtrA/DPMS transmembrane" evidence="7">
    <location>
        <begin position="17"/>
        <end position="142"/>
    </location>
</feature>
<evidence type="ECO:0000313" key="9">
    <source>
        <dbReference type="Proteomes" id="UP000198857"/>
    </source>
</evidence>
<dbReference type="InterPro" id="IPR007267">
    <property type="entry name" value="GtrA_DPMS_TM"/>
</dbReference>
<dbReference type="PANTHER" id="PTHR38459:SF1">
    <property type="entry name" value="PROPHAGE BACTOPRENOL-LINKED GLUCOSE TRANSLOCASE HOMOLOG"/>
    <property type="match status" value="1"/>
</dbReference>
<keyword evidence="4 6" id="KW-1133">Transmembrane helix</keyword>
<comment type="subcellular location">
    <subcellularLocation>
        <location evidence="1">Membrane</location>
        <topology evidence="1">Multi-pass membrane protein</topology>
    </subcellularLocation>
</comment>
<accession>A0A1I5LYN4</accession>
<evidence type="ECO:0000256" key="4">
    <source>
        <dbReference type="ARBA" id="ARBA00022989"/>
    </source>
</evidence>
<dbReference type="AlphaFoldDB" id="A0A1I5LYN4"/>
<comment type="similarity">
    <text evidence="2">Belongs to the GtrA family.</text>
</comment>
<sequence>MALRERGRALGREASGFLAAGAIGLVVDVGAYNVLVHLGGDGLLDDQPLVAKTLSTVAGTTVAYVGNRFWTYRDRPRGRLAREYTLYMGLSAVALLISLVCLAVSRYVLDLRSPVADNVAANIVGLVLGSLFRFLTYRRYVF</sequence>
<evidence type="ECO:0000256" key="5">
    <source>
        <dbReference type="ARBA" id="ARBA00023136"/>
    </source>
</evidence>
<evidence type="ECO:0000256" key="6">
    <source>
        <dbReference type="SAM" id="Phobius"/>
    </source>
</evidence>
<keyword evidence="5 6" id="KW-0472">Membrane</keyword>
<evidence type="ECO:0000259" key="7">
    <source>
        <dbReference type="Pfam" id="PF04138"/>
    </source>
</evidence>
<keyword evidence="3 6" id="KW-0812">Transmembrane</keyword>
<dbReference type="EMBL" id="FOWQ01000002">
    <property type="protein sequence ID" value="SFP02395.1"/>
    <property type="molecule type" value="Genomic_DNA"/>
</dbReference>
<feature type="transmembrane region" description="Helical" evidence="6">
    <location>
        <begin position="119"/>
        <end position="136"/>
    </location>
</feature>
<organism evidence="8 9">
    <name type="scientific">Geodermatophilus dictyosporus</name>
    <dbReference type="NCBI Taxonomy" id="1523247"/>
    <lineage>
        <taxon>Bacteria</taxon>
        <taxon>Bacillati</taxon>
        <taxon>Actinomycetota</taxon>
        <taxon>Actinomycetes</taxon>
        <taxon>Geodermatophilales</taxon>
        <taxon>Geodermatophilaceae</taxon>
        <taxon>Geodermatophilus</taxon>
    </lineage>
</organism>
<name>A0A1I5LYN4_9ACTN</name>
<dbReference type="Proteomes" id="UP000198857">
    <property type="component" value="Unassembled WGS sequence"/>
</dbReference>
<dbReference type="GO" id="GO:0000271">
    <property type="term" value="P:polysaccharide biosynthetic process"/>
    <property type="evidence" value="ECO:0007669"/>
    <property type="project" value="InterPro"/>
</dbReference>
<dbReference type="RefSeq" id="WP_169064007.1">
    <property type="nucleotide sequence ID" value="NZ_FOWQ01000002.1"/>
</dbReference>
<protein>
    <submittedName>
        <fullName evidence="8">Putative flippase GtrA (Transmembrane translocase of bactoprenol-linked glucose)</fullName>
    </submittedName>
</protein>
<evidence type="ECO:0000313" key="8">
    <source>
        <dbReference type="EMBL" id="SFP02395.1"/>
    </source>
</evidence>
<evidence type="ECO:0000256" key="1">
    <source>
        <dbReference type="ARBA" id="ARBA00004141"/>
    </source>
</evidence>
<dbReference type="InterPro" id="IPR051401">
    <property type="entry name" value="GtrA_CellWall_Glycosyl"/>
</dbReference>
<evidence type="ECO:0000256" key="2">
    <source>
        <dbReference type="ARBA" id="ARBA00009399"/>
    </source>
</evidence>
<keyword evidence="9" id="KW-1185">Reference proteome</keyword>
<feature type="transmembrane region" description="Helical" evidence="6">
    <location>
        <begin position="86"/>
        <end position="107"/>
    </location>
</feature>
<feature type="transmembrane region" description="Helical" evidence="6">
    <location>
        <begin position="14"/>
        <end position="35"/>
    </location>
</feature>
<reference evidence="9" key="1">
    <citation type="submission" date="2016-10" db="EMBL/GenBank/DDBJ databases">
        <authorList>
            <person name="Varghese N."/>
            <person name="Submissions S."/>
        </authorList>
    </citation>
    <scope>NUCLEOTIDE SEQUENCE [LARGE SCALE GENOMIC DNA]</scope>
    <source>
        <strain evidence="9">DSM 44208</strain>
    </source>
</reference>
<dbReference type="STRING" id="1523247.SAMN05660464_1998"/>
<dbReference type="GO" id="GO:0005886">
    <property type="term" value="C:plasma membrane"/>
    <property type="evidence" value="ECO:0007669"/>
    <property type="project" value="TreeGrafter"/>
</dbReference>
<dbReference type="PANTHER" id="PTHR38459">
    <property type="entry name" value="PROPHAGE BACTOPRENOL-LINKED GLUCOSE TRANSLOCASE HOMOLOG"/>
    <property type="match status" value="1"/>
</dbReference>